<gene>
    <name evidence="9" type="ORF">VA7868_03578</name>
</gene>
<dbReference type="STRING" id="1216006.VA7868_03578"/>
<evidence type="ECO:0000256" key="2">
    <source>
        <dbReference type="ARBA" id="ARBA00001947"/>
    </source>
</evidence>
<evidence type="ECO:0000256" key="7">
    <source>
        <dbReference type="ARBA" id="ARBA00023285"/>
    </source>
</evidence>
<evidence type="ECO:0000259" key="8">
    <source>
        <dbReference type="Pfam" id="PF07687"/>
    </source>
</evidence>
<dbReference type="EMBL" id="FQXZ01000039">
    <property type="protein sequence ID" value="SHI35910.1"/>
    <property type="molecule type" value="Genomic_DNA"/>
</dbReference>
<dbReference type="InterPro" id="IPR036264">
    <property type="entry name" value="Bact_exopeptidase_dim_dom"/>
</dbReference>
<dbReference type="Proteomes" id="UP000184608">
    <property type="component" value="Unassembled WGS sequence"/>
</dbReference>
<dbReference type="Gene3D" id="3.30.70.360">
    <property type="match status" value="1"/>
</dbReference>
<comment type="similarity">
    <text evidence="3">Belongs to the peptidase M20A family.</text>
</comment>
<evidence type="ECO:0000256" key="5">
    <source>
        <dbReference type="ARBA" id="ARBA00022801"/>
    </source>
</evidence>
<dbReference type="OrthoDB" id="3665926at2"/>
<evidence type="ECO:0000313" key="9">
    <source>
        <dbReference type="EMBL" id="SHI35910.1"/>
    </source>
</evidence>
<keyword evidence="4" id="KW-0479">Metal-binding</keyword>
<dbReference type="Pfam" id="PF01546">
    <property type="entry name" value="Peptidase_M20"/>
    <property type="match status" value="1"/>
</dbReference>
<keyword evidence="10" id="KW-1185">Reference proteome</keyword>
<proteinExistence type="inferred from homology"/>
<evidence type="ECO:0000256" key="1">
    <source>
        <dbReference type="ARBA" id="ARBA00001941"/>
    </source>
</evidence>
<dbReference type="NCBIfam" id="TIGR01910">
    <property type="entry name" value="DapE-ArgE"/>
    <property type="match status" value="1"/>
</dbReference>
<keyword evidence="6" id="KW-0862">Zinc</keyword>
<reference evidence="9 10" key="1">
    <citation type="submission" date="2016-11" db="EMBL/GenBank/DDBJ databases">
        <authorList>
            <person name="Jaros S."/>
            <person name="Januszkiewicz K."/>
            <person name="Wedrychowicz H."/>
        </authorList>
    </citation>
    <scope>NUCLEOTIDE SEQUENCE [LARGE SCALE GENOMIC DNA]</scope>
    <source>
        <strain evidence="9 10">CECT 7868</strain>
    </source>
</reference>
<dbReference type="Gene3D" id="3.40.630.10">
    <property type="entry name" value="Zn peptidases"/>
    <property type="match status" value="1"/>
</dbReference>
<dbReference type="GO" id="GO:0016787">
    <property type="term" value="F:hydrolase activity"/>
    <property type="evidence" value="ECO:0007669"/>
    <property type="project" value="UniProtKB-KW"/>
</dbReference>
<name>A0A1M6AHB3_9VIBR</name>
<organism evidence="9 10">
    <name type="scientific">Vibrio aerogenes CECT 7868</name>
    <dbReference type="NCBI Taxonomy" id="1216006"/>
    <lineage>
        <taxon>Bacteria</taxon>
        <taxon>Pseudomonadati</taxon>
        <taxon>Pseudomonadota</taxon>
        <taxon>Gammaproteobacteria</taxon>
        <taxon>Vibrionales</taxon>
        <taxon>Vibrionaceae</taxon>
        <taxon>Vibrio</taxon>
    </lineage>
</organism>
<evidence type="ECO:0000256" key="4">
    <source>
        <dbReference type="ARBA" id="ARBA00022723"/>
    </source>
</evidence>
<comment type="cofactor">
    <cofactor evidence="1">
        <name>Co(2+)</name>
        <dbReference type="ChEBI" id="CHEBI:48828"/>
    </cofactor>
</comment>
<dbReference type="AlphaFoldDB" id="A0A1M6AHB3"/>
<dbReference type="InterPro" id="IPR050072">
    <property type="entry name" value="Peptidase_M20A"/>
</dbReference>
<keyword evidence="5 9" id="KW-0378">Hydrolase</keyword>
<evidence type="ECO:0000313" key="10">
    <source>
        <dbReference type="Proteomes" id="UP000184608"/>
    </source>
</evidence>
<keyword evidence="7" id="KW-0170">Cobalt</keyword>
<dbReference type="NCBIfam" id="NF005306">
    <property type="entry name" value="PRK06837.1"/>
    <property type="match status" value="1"/>
</dbReference>
<dbReference type="EC" id="3.5.1.-" evidence="9"/>
<dbReference type="InterPro" id="IPR011650">
    <property type="entry name" value="Peptidase_M20_dimer"/>
</dbReference>
<dbReference type="PANTHER" id="PTHR43808">
    <property type="entry name" value="ACETYLORNITHINE DEACETYLASE"/>
    <property type="match status" value="1"/>
</dbReference>
<dbReference type="PANTHER" id="PTHR43808:SF25">
    <property type="entry name" value="PEPTIDASE M20 DIMERISATION DOMAIN-CONTAINING PROTEIN"/>
    <property type="match status" value="1"/>
</dbReference>
<evidence type="ECO:0000256" key="3">
    <source>
        <dbReference type="ARBA" id="ARBA00006247"/>
    </source>
</evidence>
<dbReference type="Pfam" id="PF07687">
    <property type="entry name" value="M20_dimer"/>
    <property type="match status" value="1"/>
</dbReference>
<dbReference type="InterPro" id="IPR010182">
    <property type="entry name" value="ArgE/DapE"/>
</dbReference>
<comment type="cofactor">
    <cofactor evidence="2">
        <name>Zn(2+)</name>
        <dbReference type="ChEBI" id="CHEBI:29105"/>
    </cofactor>
</comment>
<dbReference type="SUPFAM" id="SSF55031">
    <property type="entry name" value="Bacterial exopeptidase dimerisation domain"/>
    <property type="match status" value="1"/>
</dbReference>
<evidence type="ECO:0000256" key="6">
    <source>
        <dbReference type="ARBA" id="ARBA00022833"/>
    </source>
</evidence>
<sequence length="423" mass="45905">MNTTLLSQILDSVEKRRNNIITDLSSLVACDSTLGHEAAAQSVIKQVFLELGTRVSEITIDLDKLSSLPGFSPPVTNKTDGRTNIVGVHTPKEATGRSLILNGHMDVVPSGPAHLWNHPPFEPYVDGDWLYGRGSGDMKAGIVAYCNAFAALKDLGYQPAAKVILQSVIEEECTGNGALACLDAGYTADAAIIPEPFGQTCLVAQLGVMWFQLKLTGKPAHVLDTSSGSNVFDALYLIINRLKALESEWNQTDRRHHCYASHAHPINFNLGKVHGGDWASTVACYCEADFRVGFYPGMKLDDIKNELEQVIASVELPNDLKAELCYTGFQAEGCEINKDAPLIESVKEAHRLVSDTHCETLAVTATTDCRFFQLYGNTPATCYGPVAENIHGFNERVSVSSTVQVAQVLAVFIANWCGLEKTG</sequence>
<accession>A0A1M6AHB3</accession>
<protein>
    <submittedName>
        <fullName evidence="9">N-formyl-4-amino-5-aminomethyl-2-methylpyrimidine deformylase</fullName>
        <ecNumber evidence="9">3.5.1.-</ecNumber>
    </submittedName>
</protein>
<dbReference type="SUPFAM" id="SSF53187">
    <property type="entry name" value="Zn-dependent exopeptidases"/>
    <property type="match status" value="1"/>
</dbReference>
<feature type="domain" description="Peptidase M20 dimerisation" evidence="8">
    <location>
        <begin position="204"/>
        <end position="314"/>
    </location>
</feature>
<dbReference type="InterPro" id="IPR002933">
    <property type="entry name" value="Peptidase_M20"/>
</dbReference>
<dbReference type="GO" id="GO:0046872">
    <property type="term" value="F:metal ion binding"/>
    <property type="evidence" value="ECO:0007669"/>
    <property type="project" value="UniProtKB-KW"/>
</dbReference>
<dbReference type="RefSeq" id="WP_073605175.1">
    <property type="nucleotide sequence ID" value="NZ_FQXZ01000039.1"/>
</dbReference>